<evidence type="ECO:0000256" key="4">
    <source>
        <dbReference type="ARBA" id="ARBA00023008"/>
    </source>
</evidence>
<evidence type="ECO:0000256" key="5">
    <source>
        <dbReference type="SAM" id="SignalP"/>
    </source>
</evidence>
<keyword evidence="1" id="KW-0813">Transport</keyword>
<dbReference type="NCBIfam" id="NF047446">
    <property type="entry name" value="barrel_OmpL47"/>
    <property type="match status" value="6"/>
</dbReference>
<dbReference type="Gene3D" id="2.60.40.420">
    <property type="entry name" value="Cupredoxins - blue copper proteins"/>
    <property type="match status" value="1"/>
</dbReference>
<evidence type="ECO:0000259" key="6">
    <source>
        <dbReference type="Pfam" id="PF00127"/>
    </source>
</evidence>
<evidence type="ECO:0000313" key="7">
    <source>
        <dbReference type="EMBL" id="TCO53776.1"/>
    </source>
</evidence>
<dbReference type="SUPFAM" id="SSF49503">
    <property type="entry name" value="Cupredoxins"/>
    <property type="match status" value="1"/>
</dbReference>
<protein>
    <submittedName>
        <fullName evidence="7">Ig-like protein group 3</fullName>
    </submittedName>
</protein>
<dbReference type="GO" id="GO:0005507">
    <property type="term" value="F:copper ion binding"/>
    <property type="evidence" value="ECO:0007669"/>
    <property type="project" value="InterPro"/>
</dbReference>
<dbReference type="GO" id="GO:0009055">
    <property type="term" value="F:electron transfer activity"/>
    <property type="evidence" value="ECO:0007669"/>
    <property type="project" value="InterPro"/>
</dbReference>
<dbReference type="SUPFAM" id="SSF81296">
    <property type="entry name" value="E set domains"/>
    <property type="match status" value="2"/>
</dbReference>
<dbReference type="Pfam" id="PF00127">
    <property type="entry name" value="Copper-bind"/>
    <property type="match status" value="1"/>
</dbReference>
<dbReference type="InterPro" id="IPR008972">
    <property type="entry name" value="Cupredoxin"/>
</dbReference>
<organism evidence="7 8">
    <name type="scientific">Actinocrispum wychmicini</name>
    <dbReference type="NCBI Taxonomy" id="1213861"/>
    <lineage>
        <taxon>Bacteria</taxon>
        <taxon>Bacillati</taxon>
        <taxon>Actinomycetota</taxon>
        <taxon>Actinomycetes</taxon>
        <taxon>Pseudonocardiales</taxon>
        <taxon>Pseudonocardiaceae</taxon>
        <taxon>Actinocrispum</taxon>
    </lineage>
</organism>
<dbReference type="InterPro" id="IPR013783">
    <property type="entry name" value="Ig-like_fold"/>
</dbReference>
<dbReference type="InterPro" id="IPR028871">
    <property type="entry name" value="BlueCu_1_BS"/>
</dbReference>
<evidence type="ECO:0000256" key="1">
    <source>
        <dbReference type="ARBA" id="ARBA00022448"/>
    </source>
</evidence>
<accession>A0A4R2JAN8</accession>
<sequence length="780" mass="80045">MFRRILAVVALAAASVAAVIPASAATPAAAPAAAQVLTWTASDDITKYTSFPTTAVAGAATIVFETSIATGNTTGMSHTVTFDTSTPGYNHDVNLNIVANPFDAQNGRHEQAVTLTPGKYRYFCAMPGHSMMVGEITVGPGGPDTTPPTVSANVTGTKNTNGEYVGKATVTVNAQDAESGVDKVEYQVDDTSFLPYTGPFDVTAIGDHSVQYRATDKAGNTSPVGSVQFKVVVANPDTTPPTVNSTVTGTKDTSGNYIGKATVTITATDSGSGVKTVEYSMDGGAFTGYTAPFDVTANGSHMVHYRATDNANNVSPEGMASFTVVAPPDTTPPTVNAAVTGTKDTSGNYVGQATVTITATDSGSGVKKIEYILDSGVYTAYTSPVVVGTTGTHTVKFRATDNANNVSPEGTTSFTVVAPPDTTPPTVTHTVTGTKDTSGNYIGKATVTLTATDAGSGVRSVEYKLDSGAFAAYPAPVDVTTAGAHMFHYRATDNAGNVSPEGMASFTVVIQDTTPPTVNASVAGTKDGNGNYVGQATVTITATDSGSGVQKIEYILDNGVYTPYTSPVVVTATGVHTFKYRATDNAGNVAPETTTSFTIVAVPDTTPPTTTAVVSGNKDGNGNYIDTATVTVTATDSQSGVNKIEYALDGGAWTTYPGAVRVGAQGAHTLKYRATDNAGNVSPEQSVTFTVVPQGSDACPNSDTRATVRIGGEDTGIANVDTGNGCTINDLIAEHAQYPGHGVFVRHVETVTDPLVANGVLTIRQQGTIVRAASRSDIGR</sequence>
<keyword evidence="4" id="KW-0186">Copper</keyword>
<proteinExistence type="predicted"/>
<evidence type="ECO:0000313" key="8">
    <source>
        <dbReference type="Proteomes" id="UP000295680"/>
    </source>
</evidence>
<dbReference type="InterPro" id="IPR000923">
    <property type="entry name" value="BlueCu_1"/>
</dbReference>
<name>A0A4R2JAN8_9PSEU</name>
<evidence type="ECO:0000256" key="2">
    <source>
        <dbReference type="ARBA" id="ARBA00022723"/>
    </source>
</evidence>
<evidence type="ECO:0000256" key="3">
    <source>
        <dbReference type="ARBA" id="ARBA00022982"/>
    </source>
</evidence>
<dbReference type="AlphaFoldDB" id="A0A4R2JAN8"/>
<feature type="signal peptide" evidence="5">
    <location>
        <begin position="1"/>
        <end position="24"/>
    </location>
</feature>
<dbReference type="GO" id="GO:0005975">
    <property type="term" value="P:carbohydrate metabolic process"/>
    <property type="evidence" value="ECO:0007669"/>
    <property type="project" value="UniProtKB-ARBA"/>
</dbReference>
<dbReference type="Proteomes" id="UP000295680">
    <property type="component" value="Unassembled WGS sequence"/>
</dbReference>
<comment type="caution">
    <text evidence="7">The sequence shown here is derived from an EMBL/GenBank/DDBJ whole genome shotgun (WGS) entry which is preliminary data.</text>
</comment>
<keyword evidence="5" id="KW-0732">Signal</keyword>
<dbReference type="Gene3D" id="2.60.40.10">
    <property type="entry name" value="Immunoglobulins"/>
    <property type="match status" value="6"/>
</dbReference>
<keyword evidence="3" id="KW-0249">Electron transport</keyword>
<dbReference type="InterPro" id="IPR058094">
    <property type="entry name" value="Ig-like_OmpL47-like"/>
</dbReference>
<dbReference type="EMBL" id="SLWS01000010">
    <property type="protein sequence ID" value="TCO53776.1"/>
    <property type="molecule type" value="Genomic_DNA"/>
</dbReference>
<feature type="domain" description="Blue (type 1) copper" evidence="6">
    <location>
        <begin position="66"/>
        <end position="138"/>
    </location>
</feature>
<dbReference type="PROSITE" id="PS00196">
    <property type="entry name" value="COPPER_BLUE"/>
    <property type="match status" value="1"/>
</dbReference>
<reference evidence="7 8" key="1">
    <citation type="submission" date="2019-03" db="EMBL/GenBank/DDBJ databases">
        <title>Genomic Encyclopedia of Type Strains, Phase IV (KMG-IV): sequencing the most valuable type-strain genomes for metagenomic binning, comparative biology and taxonomic classification.</title>
        <authorList>
            <person name="Goeker M."/>
        </authorList>
    </citation>
    <scope>NUCLEOTIDE SEQUENCE [LARGE SCALE GENOMIC DNA]</scope>
    <source>
        <strain evidence="7 8">DSM 45934</strain>
    </source>
</reference>
<dbReference type="RefSeq" id="WP_132123720.1">
    <property type="nucleotide sequence ID" value="NZ_SLWS01000010.1"/>
</dbReference>
<feature type="chain" id="PRO_5020193367" evidence="5">
    <location>
        <begin position="25"/>
        <end position="780"/>
    </location>
</feature>
<keyword evidence="8" id="KW-1185">Reference proteome</keyword>
<dbReference type="InterPro" id="IPR014756">
    <property type="entry name" value="Ig_E-set"/>
</dbReference>
<keyword evidence="2" id="KW-0479">Metal-binding</keyword>
<dbReference type="OrthoDB" id="5243170at2"/>
<gene>
    <name evidence="7" type="ORF">EV192_110368</name>
</gene>